<evidence type="ECO:0000259" key="3">
    <source>
        <dbReference type="Pfam" id="PF02719"/>
    </source>
</evidence>
<dbReference type="Pfam" id="PF02719">
    <property type="entry name" value="Polysacc_synt_2"/>
    <property type="match status" value="1"/>
</dbReference>
<keyword evidence="2" id="KW-1133">Transmembrane helix</keyword>
<dbReference type="CDD" id="cd05237">
    <property type="entry name" value="UDP_invert_4-6DH_SDR_e"/>
    <property type="match status" value="1"/>
</dbReference>
<evidence type="ECO:0000256" key="2">
    <source>
        <dbReference type="SAM" id="Phobius"/>
    </source>
</evidence>
<keyword evidence="2" id="KW-0812">Transmembrane</keyword>
<feature type="transmembrane region" description="Helical" evidence="2">
    <location>
        <begin position="101"/>
        <end position="122"/>
    </location>
</feature>
<dbReference type="Pfam" id="PF13727">
    <property type="entry name" value="CoA_binding_3"/>
    <property type="match status" value="1"/>
</dbReference>
<dbReference type="InterPro" id="IPR036291">
    <property type="entry name" value="NAD(P)-bd_dom_sf"/>
</dbReference>
<feature type="transmembrane region" description="Helical" evidence="2">
    <location>
        <begin position="74"/>
        <end position="95"/>
    </location>
</feature>
<protein>
    <submittedName>
        <fullName evidence="4">Polysaccharide biosynthesis protein</fullName>
    </submittedName>
</protein>
<feature type="transmembrane region" description="Helical" evidence="2">
    <location>
        <begin position="7"/>
        <end position="28"/>
    </location>
</feature>
<sequence>MNYTVRYTIFSIIDSLIVLSAIFISYYLLHPTFHIYSDSLIILSSITLLISHHIMAYFFQLYNRIWSLASVRELLMIAYAVTISVIAASIMQHLIKGDIYFRVMVITWLLHIVLIGGSRFLLRILHDWTSFKPHGNLKRVLILGAGEAGTMLLRSIKRNPSEYQVVAVVDDDRNKKHLKIMDVNVCGTTKDIPRIVQDKKIDEIFLAIPSLSKKEIREVYSRCLETKATIKIMPKIEDVMTGKVSVNDMQEIKIEDLLGREEIKLDMLALSNNLTNKIILVTGAGGSIGSEICRQVAQFQPTQVILLGHGENSIYSIHMELSENIDFKKIEFIPIIADIQDRDRIFEVIEQFMPDVIYHAAAHKHVPMMEYNPREAVKNNIFGTKNVADAAHTFGVSNFVMISTDKAVNPPNIMGATKRIAEMIIQDLAKYSDTNFAAVRFGNVLGSRGSVIPRFKAQIAAGGPVTVTHPEMTRYFMTIPEASRLVLQAGVLARGGEVFVLDMGEPLKIVDLAKNLIRLSGFTEDEIGIEFSGIRPGEKMYEELLNAAEIQEEHVYPKIHVGKANYMDEYLLIPILSELEECNLVELKQLLIDIANGRWTLKKNEIKLLDKAL</sequence>
<dbReference type="PANTHER" id="PTHR43318:SF1">
    <property type="entry name" value="POLYSACCHARIDE BIOSYNTHESIS PROTEIN EPSC-RELATED"/>
    <property type="match status" value="1"/>
</dbReference>
<dbReference type="SUPFAM" id="SSF51735">
    <property type="entry name" value="NAD(P)-binding Rossmann-fold domains"/>
    <property type="match status" value="2"/>
</dbReference>
<proteinExistence type="inferred from homology"/>
<name>A0ABS9U9K3_9BACL</name>
<accession>A0ABS9U9K3</accession>
<organism evidence="4 5">
    <name type="scientific">Solibacillus palustris</name>
    <dbReference type="NCBI Taxonomy" id="2908203"/>
    <lineage>
        <taxon>Bacteria</taxon>
        <taxon>Bacillati</taxon>
        <taxon>Bacillota</taxon>
        <taxon>Bacilli</taxon>
        <taxon>Bacillales</taxon>
        <taxon>Caryophanaceae</taxon>
        <taxon>Solibacillus</taxon>
    </lineage>
</organism>
<dbReference type="RefSeq" id="WP_241368062.1">
    <property type="nucleotide sequence ID" value="NZ_JAKZFC010000001.1"/>
</dbReference>
<dbReference type="EMBL" id="JAKZFC010000001">
    <property type="protein sequence ID" value="MCH7321018.1"/>
    <property type="molecule type" value="Genomic_DNA"/>
</dbReference>
<comment type="similarity">
    <text evidence="1">Belongs to the polysaccharide synthase family.</text>
</comment>
<dbReference type="InterPro" id="IPR003869">
    <property type="entry name" value="Polysac_CapD-like"/>
</dbReference>
<comment type="caution">
    <text evidence="4">The sequence shown here is derived from an EMBL/GenBank/DDBJ whole genome shotgun (WGS) entry which is preliminary data.</text>
</comment>
<evidence type="ECO:0000313" key="4">
    <source>
        <dbReference type="EMBL" id="MCH7321018.1"/>
    </source>
</evidence>
<dbReference type="Gene3D" id="3.40.50.720">
    <property type="entry name" value="NAD(P)-binding Rossmann-like Domain"/>
    <property type="match status" value="2"/>
</dbReference>
<dbReference type="PANTHER" id="PTHR43318">
    <property type="entry name" value="UDP-N-ACETYLGLUCOSAMINE 4,6-DEHYDRATASE"/>
    <property type="match status" value="1"/>
</dbReference>
<evidence type="ECO:0000256" key="1">
    <source>
        <dbReference type="ARBA" id="ARBA00007430"/>
    </source>
</evidence>
<gene>
    <name evidence="4" type="ORF">LZ480_03865</name>
</gene>
<keyword evidence="2" id="KW-0472">Membrane</keyword>
<reference evidence="4 5" key="1">
    <citation type="submission" date="2022-03" db="EMBL/GenBank/DDBJ databases">
        <authorList>
            <person name="Jo J.-H."/>
            <person name="Im W.-T."/>
        </authorList>
    </citation>
    <scope>NUCLEOTIDE SEQUENCE [LARGE SCALE GENOMIC DNA]</scope>
    <source>
        <strain evidence="4 5">MA9</strain>
    </source>
</reference>
<dbReference type="Proteomes" id="UP001316087">
    <property type="component" value="Unassembled WGS sequence"/>
</dbReference>
<dbReference type="InterPro" id="IPR051203">
    <property type="entry name" value="Polysaccharide_Synthase-Rel"/>
</dbReference>
<keyword evidence="5" id="KW-1185">Reference proteome</keyword>
<evidence type="ECO:0000313" key="5">
    <source>
        <dbReference type="Proteomes" id="UP001316087"/>
    </source>
</evidence>
<feature type="transmembrane region" description="Helical" evidence="2">
    <location>
        <begin position="40"/>
        <end position="62"/>
    </location>
</feature>
<feature type="domain" description="Polysaccharide biosynthesis protein CapD-like" evidence="3">
    <location>
        <begin position="279"/>
        <end position="561"/>
    </location>
</feature>